<keyword evidence="7" id="KW-0479">Metal-binding</keyword>
<evidence type="ECO:0000256" key="2">
    <source>
        <dbReference type="ARBA" id="ARBA00008282"/>
    </source>
</evidence>
<sequence>MTAGNYKNVGNTLQFRGTALGRPCHIVVDNSDGIAEAAISAALGELHRLEVKFAAKHPKSIVYAVNQSAGSGQVIPIDAETRSLFSLIALIRDETHQRFDPTLQMVSALYGDTAVSEQTSERARQVAAATGYSNINVSSEGVALASPATLLDLDSTVRPYALDCAVRALRAAGAVSALLDLSRDAAAIGRQGDHSNWLHGIRFPKGRSSAVARTKINDAALSMRGNYERPLILQNARHGRAIDPDTGQPIDGLLSVAIRSEKVLDAYTAATIARLKSEADALEWLNTLDMPWFAIDCELQCHGTMKLS</sequence>
<dbReference type="PANTHER" id="PTHR30040:SF2">
    <property type="entry name" value="FAD:PROTEIN FMN TRANSFERASE"/>
    <property type="match status" value="1"/>
</dbReference>
<dbReference type="AlphaFoldDB" id="A0A918XLN9"/>
<reference evidence="12" key="2">
    <citation type="submission" date="2020-09" db="EMBL/GenBank/DDBJ databases">
        <authorList>
            <person name="Sun Q."/>
            <person name="Kim S."/>
        </authorList>
    </citation>
    <scope>NUCLEOTIDE SEQUENCE</scope>
    <source>
        <strain evidence="12">KCTC 23430</strain>
    </source>
</reference>
<evidence type="ECO:0000256" key="6">
    <source>
        <dbReference type="ARBA" id="ARBA00022679"/>
    </source>
</evidence>
<evidence type="ECO:0000256" key="10">
    <source>
        <dbReference type="ARBA" id="ARBA00031306"/>
    </source>
</evidence>
<dbReference type="GO" id="GO:0046872">
    <property type="term" value="F:metal ion binding"/>
    <property type="evidence" value="ECO:0007669"/>
    <property type="project" value="UniProtKB-KW"/>
</dbReference>
<keyword evidence="8" id="KW-0274">FAD</keyword>
<evidence type="ECO:0000256" key="3">
    <source>
        <dbReference type="ARBA" id="ARBA00011955"/>
    </source>
</evidence>
<comment type="catalytic activity">
    <reaction evidence="11">
        <text>L-threonyl-[protein] + FAD = FMN-L-threonyl-[protein] + AMP + H(+)</text>
        <dbReference type="Rhea" id="RHEA:36847"/>
        <dbReference type="Rhea" id="RHEA-COMP:11060"/>
        <dbReference type="Rhea" id="RHEA-COMP:11061"/>
        <dbReference type="ChEBI" id="CHEBI:15378"/>
        <dbReference type="ChEBI" id="CHEBI:30013"/>
        <dbReference type="ChEBI" id="CHEBI:57692"/>
        <dbReference type="ChEBI" id="CHEBI:74257"/>
        <dbReference type="ChEBI" id="CHEBI:456215"/>
        <dbReference type="EC" id="2.7.1.180"/>
    </reaction>
</comment>
<evidence type="ECO:0000256" key="5">
    <source>
        <dbReference type="ARBA" id="ARBA00022630"/>
    </source>
</evidence>
<dbReference type="EMBL" id="BMYM01000003">
    <property type="protein sequence ID" value="GHD38057.1"/>
    <property type="molecule type" value="Genomic_DNA"/>
</dbReference>
<dbReference type="Gene3D" id="3.10.520.10">
    <property type="entry name" value="ApbE-like domains"/>
    <property type="match status" value="1"/>
</dbReference>
<evidence type="ECO:0000313" key="13">
    <source>
        <dbReference type="Proteomes" id="UP000644693"/>
    </source>
</evidence>
<dbReference type="GO" id="GO:0016740">
    <property type="term" value="F:transferase activity"/>
    <property type="evidence" value="ECO:0007669"/>
    <property type="project" value="UniProtKB-KW"/>
</dbReference>
<evidence type="ECO:0000256" key="8">
    <source>
        <dbReference type="ARBA" id="ARBA00022827"/>
    </source>
</evidence>
<evidence type="ECO:0000313" key="12">
    <source>
        <dbReference type="EMBL" id="GHD38057.1"/>
    </source>
</evidence>
<proteinExistence type="inferred from homology"/>
<reference evidence="12" key="1">
    <citation type="journal article" date="2014" name="Int. J. Syst. Evol. Microbiol.">
        <title>Complete genome sequence of Corynebacterium casei LMG S-19264T (=DSM 44701T), isolated from a smear-ripened cheese.</title>
        <authorList>
            <consortium name="US DOE Joint Genome Institute (JGI-PGF)"/>
            <person name="Walter F."/>
            <person name="Albersmeier A."/>
            <person name="Kalinowski J."/>
            <person name="Ruckert C."/>
        </authorList>
    </citation>
    <scope>NUCLEOTIDE SEQUENCE</scope>
    <source>
        <strain evidence="12">KCTC 23430</strain>
    </source>
</reference>
<comment type="similarity">
    <text evidence="2">Belongs to the ApbE family.</text>
</comment>
<accession>A0A918XLN9</accession>
<dbReference type="SUPFAM" id="SSF143631">
    <property type="entry name" value="ApbE-like"/>
    <property type="match status" value="1"/>
</dbReference>
<dbReference type="InterPro" id="IPR003374">
    <property type="entry name" value="ApbE-like_sf"/>
</dbReference>
<gene>
    <name evidence="12" type="ORF">GCM10007053_28040</name>
</gene>
<evidence type="ECO:0000256" key="4">
    <source>
        <dbReference type="ARBA" id="ARBA00016337"/>
    </source>
</evidence>
<keyword evidence="13" id="KW-1185">Reference proteome</keyword>
<name>A0A918XLN9_9GAMM</name>
<dbReference type="EC" id="2.7.1.180" evidence="3"/>
<comment type="caution">
    <text evidence="12">The sequence shown here is derived from an EMBL/GenBank/DDBJ whole genome shotgun (WGS) entry which is preliminary data.</text>
</comment>
<dbReference type="Proteomes" id="UP000644693">
    <property type="component" value="Unassembled WGS sequence"/>
</dbReference>
<protein>
    <recommendedName>
        <fullName evidence="4">FAD:protein FMN transferase</fullName>
        <ecNumber evidence="3">2.7.1.180</ecNumber>
    </recommendedName>
    <alternativeName>
        <fullName evidence="10">Flavin transferase</fullName>
    </alternativeName>
</protein>
<dbReference type="PANTHER" id="PTHR30040">
    <property type="entry name" value="THIAMINE BIOSYNTHESIS LIPOPROTEIN APBE"/>
    <property type="match status" value="1"/>
</dbReference>
<evidence type="ECO:0000256" key="1">
    <source>
        <dbReference type="ARBA" id="ARBA00001946"/>
    </source>
</evidence>
<evidence type="ECO:0000256" key="11">
    <source>
        <dbReference type="ARBA" id="ARBA00048540"/>
    </source>
</evidence>
<keyword evidence="5" id="KW-0285">Flavoprotein</keyword>
<dbReference type="Pfam" id="PF02424">
    <property type="entry name" value="ApbE"/>
    <property type="match status" value="1"/>
</dbReference>
<keyword evidence="9" id="KW-0460">Magnesium</keyword>
<comment type="cofactor">
    <cofactor evidence="1">
        <name>Mg(2+)</name>
        <dbReference type="ChEBI" id="CHEBI:18420"/>
    </cofactor>
</comment>
<evidence type="ECO:0000256" key="9">
    <source>
        <dbReference type="ARBA" id="ARBA00022842"/>
    </source>
</evidence>
<keyword evidence="6" id="KW-0808">Transferase</keyword>
<dbReference type="InterPro" id="IPR024932">
    <property type="entry name" value="ApbE"/>
</dbReference>
<evidence type="ECO:0000256" key="7">
    <source>
        <dbReference type="ARBA" id="ARBA00022723"/>
    </source>
</evidence>
<dbReference type="RefSeq" id="WP_189478449.1">
    <property type="nucleotide sequence ID" value="NZ_BMYM01000003.1"/>
</dbReference>
<organism evidence="12 13">
    <name type="scientific">Parahalioglobus pacificus</name>
    <dbReference type="NCBI Taxonomy" id="930806"/>
    <lineage>
        <taxon>Bacteria</taxon>
        <taxon>Pseudomonadati</taxon>
        <taxon>Pseudomonadota</taxon>
        <taxon>Gammaproteobacteria</taxon>
        <taxon>Cellvibrionales</taxon>
        <taxon>Halieaceae</taxon>
        <taxon>Parahalioglobus</taxon>
    </lineage>
</organism>